<evidence type="ECO:0000256" key="1">
    <source>
        <dbReference type="SAM" id="MobiDB-lite"/>
    </source>
</evidence>
<name>A0ABQ8SL44_PERAM</name>
<dbReference type="Proteomes" id="UP001148838">
    <property type="component" value="Unassembled WGS sequence"/>
</dbReference>
<comment type="caution">
    <text evidence="2">The sequence shown here is derived from an EMBL/GenBank/DDBJ whole genome shotgun (WGS) entry which is preliminary data.</text>
</comment>
<organism evidence="2 3">
    <name type="scientific">Periplaneta americana</name>
    <name type="common">American cockroach</name>
    <name type="synonym">Blatta americana</name>
    <dbReference type="NCBI Taxonomy" id="6978"/>
    <lineage>
        <taxon>Eukaryota</taxon>
        <taxon>Metazoa</taxon>
        <taxon>Ecdysozoa</taxon>
        <taxon>Arthropoda</taxon>
        <taxon>Hexapoda</taxon>
        <taxon>Insecta</taxon>
        <taxon>Pterygota</taxon>
        <taxon>Neoptera</taxon>
        <taxon>Polyneoptera</taxon>
        <taxon>Dictyoptera</taxon>
        <taxon>Blattodea</taxon>
        <taxon>Blattoidea</taxon>
        <taxon>Blattidae</taxon>
        <taxon>Blattinae</taxon>
        <taxon>Periplaneta</taxon>
    </lineage>
</organism>
<gene>
    <name evidence="2" type="ORF">ANN_23286</name>
</gene>
<proteinExistence type="predicted"/>
<feature type="compositionally biased region" description="Polar residues" evidence="1">
    <location>
        <begin position="149"/>
        <end position="164"/>
    </location>
</feature>
<feature type="region of interest" description="Disordered" evidence="1">
    <location>
        <begin position="126"/>
        <end position="164"/>
    </location>
</feature>
<accession>A0ABQ8SL44</accession>
<reference evidence="2 3" key="1">
    <citation type="journal article" date="2022" name="Allergy">
        <title>Genome assembly and annotation of Periplaneta americana reveal a comprehensive cockroach allergen profile.</title>
        <authorList>
            <person name="Wang L."/>
            <person name="Xiong Q."/>
            <person name="Saelim N."/>
            <person name="Wang L."/>
            <person name="Nong W."/>
            <person name="Wan A.T."/>
            <person name="Shi M."/>
            <person name="Liu X."/>
            <person name="Cao Q."/>
            <person name="Hui J.H.L."/>
            <person name="Sookrung N."/>
            <person name="Leung T.F."/>
            <person name="Tungtrongchitr A."/>
            <person name="Tsui S.K.W."/>
        </authorList>
    </citation>
    <scope>NUCLEOTIDE SEQUENCE [LARGE SCALE GENOMIC DNA]</scope>
    <source>
        <strain evidence="2">PWHHKU_190912</strain>
    </source>
</reference>
<protein>
    <submittedName>
        <fullName evidence="2">Uncharacterized protein</fullName>
    </submittedName>
</protein>
<dbReference type="EMBL" id="JAJSOF020000025">
    <property type="protein sequence ID" value="KAJ4434718.1"/>
    <property type="molecule type" value="Genomic_DNA"/>
</dbReference>
<evidence type="ECO:0000313" key="3">
    <source>
        <dbReference type="Proteomes" id="UP001148838"/>
    </source>
</evidence>
<keyword evidence="3" id="KW-1185">Reference proteome</keyword>
<sequence length="241" mass="27298">MKDVIRENRYYDDEQVIGDIKTWLRGRPAELYRDGIQALISSFMKRHQKLSVRQPEAASLARAKGFCKENVFKFSDLYERIVDDNQLQGTRIYNVDESGFTTVQRGMKKIVGQKAKKLNMTRKYKQPLFSSEPSTSKTIKSKKMKSADSGRQSQSAEADTSTSKWADNRQATNFECTLTPCDLNCGFLLANSDVDYANQDFRMRNVHLVAVALAEMDTVVRFTYGFNLNYLHAVAAAGSGN</sequence>
<evidence type="ECO:0000313" key="2">
    <source>
        <dbReference type="EMBL" id="KAJ4434718.1"/>
    </source>
</evidence>